<dbReference type="SUPFAM" id="SSF48452">
    <property type="entry name" value="TPR-like"/>
    <property type="match status" value="1"/>
</dbReference>
<protein>
    <submittedName>
        <fullName evidence="3">SFRICE_003126</fullName>
    </submittedName>
    <submittedName>
        <fullName evidence="5">Uncharacterized protein LOC118275545</fullName>
    </submittedName>
</protein>
<dbReference type="RefSeq" id="XP_035449442.2">
    <property type="nucleotide sequence ID" value="XM_035593549.2"/>
</dbReference>
<dbReference type="GeneID" id="118275545"/>
<dbReference type="Pfam" id="PF00515">
    <property type="entry name" value="TPR_1"/>
    <property type="match status" value="1"/>
</dbReference>
<dbReference type="Pfam" id="PF18023">
    <property type="entry name" value="FKBP_N_2"/>
    <property type="match status" value="1"/>
</dbReference>
<keyword evidence="1" id="KW-0802">TPR repeat</keyword>
<name>A0A2H1WM93_SPOFR</name>
<dbReference type="PROSITE" id="PS50005">
    <property type="entry name" value="TPR"/>
    <property type="match status" value="1"/>
</dbReference>
<dbReference type="PANTHER" id="PTHR46512:SF10">
    <property type="entry name" value="FK506-BINDING PROTEIN-LIKE"/>
    <property type="match status" value="1"/>
</dbReference>
<evidence type="ECO:0000259" key="2">
    <source>
        <dbReference type="Pfam" id="PF18023"/>
    </source>
</evidence>
<dbReference type="InterPro" id="IPR019734">
    <property type="entry name" value="TPR_rpt"/>
</dbReference>
<evidence type="ECO:0000313" key="5">
    <source>
        <dbReference type="RefSeq" id="XP_035449442.2"/>
    </source>
</evidence>
<reference evidence="5" key="2">
    <citation type="submission" date="2025-04" db="UniProtKB">
        <authorList>
            <consortium name="RefSeq"/>
        </authorList>
    </citation>
    <scope>IDENTIFICATION</scope>
    <source>
        <tissue evidence="5">Whole larval tissue</tissue>
    </source>
</reference>
<dbReference type="PANTHER" id="PTHR46512">
    <property type="entry name" value="PEPTIDYLPROLYL ISOMERASE"/>
    <property type="match status" value="1"/>
</dbReference>
<dbReference type="InterPro" id="IPR040478">
    <property type="entry name" value="FKBP_N_2"/>
</dbReference>
<dbReference type="OrthoDB" id="433738at2759"/>
<dbReference type="InterPro" id="IPR050754">
    <property type="entry name" value="FKBP4/5/8-like"/>
</dbReference>
<evidence type="ECO:0000313" key="3">
    <source>
        <dbReference type="EMBL" id="SOQ54148.1"/>
    </source>
</evidence>
<feature type="domain" description="BDBT FKBP like N-terminal" evidence="2">
    <location>
        <begin position="24"/>
        <end position="134"/>
    </location>
</feature>
<dbReference type="AlphaFoldDB" id="A0A2H1WM93"/>
<dbReference type="InterPro" id="IPR011990">
    <property type="entry name" value="TPR-like_helical_dom_sf"/>
</dbReference>
<dbReference type="Gene3D" id="1.25.40.10">
    <property type="entry name" value="Tetratricopeptide repeat domain"/>
    <property type="match status" value="1"/>
</dbReference>
<keyword evidence="4" id="KW-1185">Reference proteome</keyword>
<gene>
    <name evidence="5" type="primary">LOC118275545</name>
    <name evidence="3" type="ORF">SFRICE_003126</name>
</gene>
<organism evidence="3">
    <name type="scientific">Spodoptera frugiperda</name>
    <name type="common">Fall armyworm</name>
    <dbReference type="NCBI Taxonomy" id="7108"/>
    <lineage>
        <taxon>Eukaryota</taxon>
        <taxon>Metazoa</taxon>
        <taxon>Ecdysozoa</taxon>
        <taxon>Arthropoda</taxon>
        <taxon>Hexapoda</taxon>
        <taxon>Insecta</taxon>
        <taxon>Pterygota</taxon>
        <taxon>Neoptera</taxon>
        <taxon>Endopterygota</taxon>
        <taxon>Lepidoptera</taxon>
        <taxon>Glossata</taxon>
        <taxon>Ditrysia</taxon>
        <taxon>Noctuoidea</taxon>
        <taxon>Noctuidae</taxon>
        <taxon>Amphipyrinae</taxon>
        <taxon>Spodoptera</taxon>
    </lineage>
</organism>
<dbReference type="EMBL" id="ODYU01009603">
    <property type="protein sequence ID" value="SOQ54148.1"/>
    <property type="molecule type" value="Genomic_DNA"/>
</dbReference>
<dbReference type="SMART" id="SM00028">
    <property type="entry name" value="TPR"/>
    <property type="match status" value="3"/>
</dbReference>
<accession>A0A2H1WM93</accession>
<dbReference type="Proteomes" id="UP000829999">
    <property type="component" value="Chromosome 8"/>
</dbReference>
<reference evidence="3" key="1">
    <citation type="submission" date="2016-07" db="EMBL/GenBank/DDBJ databases">
        <authorList>
            <person name="Bretaudeau A."/>
        </authorList>
    </citation>
    <scope>NUCLEOTIDE SEQUENCE</scope>
    <source>
        <strain evidence="3">Rice</strain>
        <tissue evidence="3">Whole body</tissue>
    </source>
</reference>
<sequence>MATPVKKPDSQAKMFNERIVSTRSDRVIKKKLIKLGDYTLVPYEDSRCKITLSDVQCSNAAGPCEIDPVSRVFSQSFDGNVLIGDSDSYIDKDFELILQQMCCGEVCEASIAYKNADGTVMKEIRCKIELREVTEEQLISDWSWERLYEAAVHHKERGVDLIKQGRTADAFRRFNKALKMLIAIEPVDPKVVSEQVVKDMIELKVKLYNNLAHCQLQYDEYEAAIVLCEKALKFDPVNVKALYRKCTAHSGLHMYEEAWKDIQEALRIEPNDKAAQLKANSLIPKIEKINKDYSTVIKKMFS</sequence>
<feature type="repeat" description="TPR" evidence="1">
    <location>
        <begin position="205"/>
        <end position="238"/>
    </location>
</feature>
<evidence type="ECO:0000313" key="4">
    <source>
        <dbReference type="Proteomes" id="UP000829999"/>
    </source>
</evidence>
<proteinExistence type="predicted"/>
<evidence type="ECO:0000256" key="1">
    <source>
        <dbReference type="PROSITE-ProRule" id="PRU00339"/>
    </source>
</evidence>